<organism evidence="2 3">
    <name type="scientific">Cordylochernes scorpioides</name>
    <dbReference type="NCBI Taxonomy" id="51811"/>
    <lineage>
        <taxon>Eukaryota</taxon>
        <taxon>Metazoa</taxon>
        <taxon>Ecdysozoa</taxon>
        <taxon>Arthropoda</taxon>
        <taxon>Chelicerata</taxon>
        <taxon>Arachnida</taxon>
        <taxon>Pseudoscorpiones</taxon>
        <taxon>Cheliferoidea</taxon>
        <taxon>Chernetidae</taxon>
        <taxon>Cordylochernes</taxon>
    </lineage>
</organism>
<protein>
    <submittedName>
        <fullName evidence="2">Uncharacterized protein</fullName>
    </submittedName>
</protein>
<sequence length="170" mass="19780">MDELRKNRRLQGLPPFESRRHKKREQERPQTKTSFTCMQRPRNPLPLQTFKNGLLKMFAEKDNFVQKNEVKLKTLAQKVGQSCESRTYSTSVTKSIRLWKRGLIYTLKVANNRFVSPIGMCTIKLEVHNLLQPFESLVLPSCSHKVILGWRFLEASKAIIDCGQSQIRFS</sequence>
<dbReference type="Proteomes" id="UP001235939">
    <property type="component" value="Chromosome 18"/>
</dbReference>
<dbReference type="InterPro" id="IPR021109">
    <property type="entry name" value="Peptidase_aspartic_dom_sf"/>
</dbReference>
<evidence type="ECO:0000313" key="2">
    <source>
        <dbReference type="EMBL" id="UYV79926.1"/>
    </source>
</evidence>
<gene>
    <name evidence="2" type="ORF">LAZ67_18001109</name>
</gene>
<evidence type="ECO:0000313" key="3">
    <source>
        <dbReference type="Proteomes" id="UP001235939"/>
    </source>
</evidence>
<feature type="region of interest" description="Disordered" evidence="1">
    <location>
        <begin position="1"/>
        <end position="41"/>
    </location>
</feature>
<evidence type="ECO:0000256" key="1">
    <source>
        <dbReference type="SAM" id="MobiDB-lite"/>
    </source>
</evidence>
<name>A0ABY6LFL5_9ARAC</name>
<proteinExistence type="predicted"/>
<reference evidence="2 3" key="1">
    <citation type="submission" date="2022-01" db="EMBL/GenBank/DDBJ databases">
        <title>A chromosomal length assembly of Cordylochernes scorpioides.</title>
        <authorList>
            <person name="Zeh D."/>
            <person name="Zeh J."/>
        </authorList>
    </citation>
    <scope>NUCLEOTIDE SEQUENCE [LARGE SCALE GENOMIC DNA]</scope>
    <source>
        <strain evidence="2">IN4F17</strain>
        <tissue evidence="2">Whole Body</tissue>
    </source>
</reference>
<keyword evidence="3" id="KW-1185">Reference proteome</keyword>
<accession>A0ABY6LFL5</accession>
<dbReference type="Gene3D" id="2.40.70.10">
    <property type="entry name" value="Acid Proteases"/>
    <property type="match status" value="1"/>
</dbReference>
<dbReference type="EMBL" id="CP092880">
    <property type="protein sequence ID" value="UYV79926.1"/>
    <property type="molecule type" value="Genomic_DNA"/>
</dbReference>